<dbReference type="Proteomes" id="UP000323856">
    <property type="component" value="Unassembled WGS sequence"/>
</dbReference>
<organism evidence="1 2">
    <name type="scientific">Paeniglutamicibacter gangotriensis</name>
    <dbReference type="NCBI Taxonomy" id="254787"/>
    <lineage>
        <taxon>Bacteria</taxon>
        <taxon>Bacillati</taxon>
        <taxon>Actinomycetota</taxon>
        <taxon>Actinomycetes</taxon>
        <taxon>Micrococcales</taxon>
        <taxon>Micrococcaceae</taxon>
        <taxon>Paeniglutamicibacter</taxon>
    </lineage>
</organism>
<name>A0A5B0EM58_9MICC</name>
<comment type="caution">
    <text evidence="1">The sequence shown here is derived from an EMBL/GenBank/DDBJ whole genome shotgun (WGS) entry which is preliminary data.</text>
</comment>
<dbReference type="RefSeq" id="WP_149618806.1">
    <property type="nucleotide sequence ID" value="NZ_JBITUG010000027.1"/>
</dbReference>
<evidence type="ECO:0000313" key="1">
    <source>
        <dbReference type="EMBL" id="KAA0979001.1"/>
    </source>
</evidence>
<dbReference type="OrthoDB" id="4946057at2"/>
<dbReference type="AlphaFoldDB" id="A0A5B0EM58"/>
<sequence>MYSPTLTAQPTENLVPRFAGDWISAWINRDADTGLLHVGSGPHEWVLEALAPQKLTEALTGRGPVEVQFNPELFIVLVPGAHALVGNSFFKLRA</sequence>
<reference evidence="1 2" key="1">
    <citation type="submission" date="2019-07" db="EMBL/GenBank/DDBJ databases">
        <title>Analysis of the biochemical properties, biological activity and biotechnological potential of siderophores and biosurfactants produced by Antarctic psychrotolerant bacteria.</title>
        <authorList>
            <person name="Styczynski M."/>
            <person name="Krucon T."/>
            <person name="Decewicz P."/>
            <person name="Dziewit L."/>
        </authorList>
    </citation>
    <scope>NUCLEOTIDE SEQUENCE [LARGE SCALE GENOMIC DNA]</scope>
    <source>
        <strain evidence="1 2">ANT_H27</strain>
    </source>
</reference>
<protein>
    <submittedName>
        <fullName evidence="1">Uncharacterized protein</fullName>
    </submittedName>
</protein>
<accession>A0A5B0EM58</accession>
<gene>
    <name evidence="1" type="ORF">FQ154_04430</name>
</gene>
<dbReference type="EMBL" id="VOBL01000003">
    <property type="protein sequence ID" value="KAA0979001.1"/>
    <property type="molecule type" value="Genomic_DNA"/>
</dbReference>
<proteinExistence type="predicted"/>
<evidence type="ECO:0000313" key="2">
    <source>
        <dbReference type="Proteomes" id="UP000323856"/>
    </source>
</evidence>